<dbReference type="SUPFAM" id="SSF51391">
    <property type="entry name" value="Thiamin phosphate synthase"/>
    <property type="match status" value="1"/>
</dbReference>
<feature type="binding site" evidence="10">
    <location>
        <begin position="193"/>
        <end position="194"/>
    </location>
    <ligand>
        <name>2-[(2R,5Z)-2-carboxy-4-methylthiazol-5(2H)-ylidene]ethyl phosphate</name>
        <dbReference type="ChEBI" id="CHEBI:62899"/>
    </ligand>
</feature>
<comment type="catalytic activity">
    <reaction evidence="9 10 11">
        <text>2-[(2R,5Z)-2-carboxy-4-methylthiazol-5(2H)-ylidene]ethyl phosphate + 4-amino-2-methyl-5-(diphosphooxymethyl)pyrimidine + 2 H(+) = thiamine phosphate + CO2 + diphosphate</text>
        <dbReference type="Rhea" id="RHEA:47844"/>
        <dbReference type="ChEBI" id="CHEBI:15378"/>
        <dbReference type="ChEBI" id="CHEBI:16526"/>
        <dbReference type="ChEBI" id="CHEBI:33019"/>
        <dbReference type="ChEBI" id="CHEBI:37575"/>
        <dbReference type="ChEBI" id="CHEBI:57841"/>
        <dbReference type="ChEBI" id="CHEBI:62899"/>
        <dbReference type="EC" id="2.5.1.3"/>
    </reaction>
</comment>
<evidence type="ECO:0000313" key="15">
    <source>
        <dbReference type="Proteomes" id="UP000242263"/>
    </source>
</evidence>
<accession>A0A2I1M5B1</accession>
<evidence type="ECO:0000259" key="13">
    <source>
        <dbReference type="Pfam" id="PF02581"/>
    </source>
</evidence>
<evidence type="ECO:0000256" key="8">
    <source>
        <dbReference type="ARBA" id="ARBA00047851"/>
    </source>
</evidence>
<dbReference type="Proteomes" id="UP000242263">
    <property type="component" value="Unassembled WGS sequence"/>
</dbReference>
<keyword evidence="5 10" id="KW-0460">Magnesium</keyword>
<dbReference type="EC" id="2.5.1.3" evidence="10"/>
<evidence type="ECO:0000256" key="2">
    <source>
        <dbReference type="ARBA" id="ARBA00005165"/>
    </source>
</evidence>
<evidence type="ECO:0000256" key="11">
    <source>
        <dbReference type="RuleBase" id="RU003826"/>
    </source>
</evidence>
<evidence type="ECO:0000313" key="14">
    <source>
        <dbReference type="EMBL" id="PKZ15316.1"/>
    </source>
</evidence>
<dbReference type="NCBIfam" id="TIGR00693">
    <property type="entry name" value="thiE"/>
    <property type="match status" value="1"/>
</dbReference>
<dbReference type="GO" id="GO:0000287">
    <property type="term" value="F:magnesium ion binding"/>
    <property type="evidence" value="ECO:0007669"/>
    <property type="project" value="UniProtKB-UniRule"/>
</dbReference>
<feature type="binding site" evidence="10">
    <location>
        <begin position="143"/>
        <end position="145"/>
    </location>
    <ligand>
        <name>2-[(2R,5Z)-2-carboxy-4-methylthiazol-5(2H)-ylidene]ethyl phosphate</name>
        <dbReference type="ChEBI" id="CHEBI:62899"/>
    </ligand>
</feature>
<evidence type="ECO:0000256" key="5">
    <source>
        <dbReference type="ARBA" id="ARBA00022842"/>
    </source>
</evidence>
<dbReference type="InterPro" id="IPR036206">
    <property type="entry name" value="ThiamineP_synth_sf"/>
</dbReference>
<gene>
    <name evidence="10 14" type="primary">thiE</name>
    <name evidence="14" type="ORF">CYJ32_02750</name>
</gene>
<dbReference type="Gene3D" id="3.20.20.70">
    <property type="entry name" value="Aldolase class I"/>
    <property type="match status" value="1"/>
</dbReference>
<feature type="binding site" evidence="10">
    <location>
        <position position="79"/>
    </location>
    <ligand>
        <name>Mg(2+)</name>
        <dbReference type="ChEBI" id="CHEBI:18420"/>
    </ligand>
</feature>
<dbReference type="PANTHER" id="PTHR20857:SF15">
    <property type="entry name" value="THIAMINE-PHOSPHATE SYNTHASE"/>
    <property type="match status" value="1"/>
</dbReference>
<dbReference type="FunFam" id="3.20.20.70:FF:000096">
    <property type="entry name" value="Thiamine-phosphate synthase"/>
    <property type="match status" value="1"/>
</dbReference>
<dbReference type="InterPro" id="IPR034291">
    <property type="entry name" value="TMP_synthase"/>
</dbReference>
<name>A0A2I1M5B1_9BIFI</name>
<sequence>MKFDNRKQAVKDMMLLYGVTDRTWSSNYPLIQRITEALDNGMTCVQLREKHMSDEDFLSEAREVSALCKHYNVPFIINDNVDVAIACGADGIHVGQSDEAATQVRARVGSSMIVGVSASSLEEAIKAEKDGADYVGVGAVFSTSTKADADYLSMDELRAICETVNIPTVAIGGIHAGNIQLLQGTGIDGVAVVSAIFGADDSAVATAQLRALAEKVVPEHA</sequence>
<keyword evidence="4 10" id="KW-0479">Metal-binding</keyword>
<evidence type="ECO:0000256" key="6">
    <source>
        <dbReference type="ARBA" id="ARBA00022977"/>
    </source>
</evidence>
<evidence type="ECO:0000256" key="12">
    <source>
        <dbReference type="RuleBase" id="RU004253"/>
    </source>
</evidence>
<dbReference type="GO" id="GO:0009228">
    <property type="term" value="P:thiamine biosynthetic process"/>
    <property type="evidence" value="ECO:0007669"/>
    <property type="project" value="UniProtKB-KW"/>
</dbReference>
<dbReference type="InterPro" id="IPR013785">
    <property type="entry name" value="Aldolase_TIM"/>
</dbReference>
<feature type="binding site" evidence="10">
    <location>
        <position position="173"/>
    </location>
    <ligand>
        <name>2-[(2R,5Z)-2-carboxy-4-methylthiazol-5(2H)-ylidene]ethyl phosphate</name>
        <dbReference type="ChEBI" id="CHEBI:62899"/>
    </ligand>
</feature>
<keyword evidence="3 10" id="KW-0808">Transferase</keyword>
<feature type="binding site" evidence="10">
    <location>
        <position position="78"/>
    </location>
    <ligand>
        <name>4-amino-2-methyl-5-(diphosphooxymethyl)pyrimidine</name>
        <dbReference type="ChEBI" id="CHEBI:57841"/>
    </ligand>
</feature>
<protein>
    <recommendedName>
        <fullName evidence="10">Thiamine-phosphate synthase</fullName>
        <shortName evidence="10">TP synthase</shortName>
        <shortName evidence="10">TPS</shortName>
        <ecNumber evidence="10">2.5.1.3</ecNumber>
    </recommendedName>
    <alternativeName>
        <fullName evidence="10">Thiamine-phosphate pyrophosphorylase</fullName>
        <shortName evidence="10">TMP pyrophosphorylase</shortName>
        <shortName evidence="10">TMP-PPase</shortName>
    </alternativeName>
</protein>
<dbReference type="UniPathway" id="UPA00060">
    <property type="reaction ID" value="UER00141"/>
</dbReference>
<feature type="binding site" evidence="10">
    <location>
        <begin position="46"/>
        <end position="50"/>
    </location>
    <ligand>
        <name>4-amino-2-methyl-5-(diphosphooxymethyl)pyrimidine</name>
        <dbReference type="ChEBI" id="CHEBI:57841"/>
    </ligand>
</feature>
<evidence type="ECO:0000256" key="3">
    <source>
        <dbReference type="ARBA" id="ARBA00022679"/>
    </source>
</evidence>
<comment type="similarity">
    <text evidence="10 11">Belongs to the thiamine-phosphate synthase family.</text>
</comment>
<feature type="binding site" evidence="10">
    <location>
        <position position="117"/>
    </location>
    <ligand>
        <name>4-amino-2-methyl-5-(diphosphooxymethyl)pyrimidine</name>
        <dbReference type="ChEBI" id="CHEBI:57841"/>
    </ligand>
</feature>
<evidence type="ECO:0000256" key="4">
    <source>
        <dbReference type="ARBA" id="ARBA00022723"/>
    </source>
</evidence>
<comment type="function">
    <text evidence="1 10">Condenses 4-methyl-5-(beta-hydroxyethyl)thiazole monophosphate (THZ-P) and 2-methyl-4-amino-5-hydroxymethyl pyrimidine pyrophosphate (HMP-PP) to form thiamine monophosphate (TMP).</text>
</comment>
<comment type="pathway">
    <text evidence="2 10 12">Cofactor biosynthesis; thiamine diphosphate biosynthesis; thiamine phosphate from 4-amino-2-methyl-5-diphosphomethylpyrimidine and 4-methyl-5-(2-phosphoethyl)-thiazole: step 1/1.</text>
</comment>
<dbReference type="PANTHER" id="PTHR20857">
    <property type="entry name" value="THIAMINE-PHOSPHATE PYROPHOSPHORYLASE"/>
    <property type="match status" value="1"/>
</dbReference>
<dbReference type="CDD" id="cd00564">
    <property type="entry name" value="TMP_TenI"/>
    <property type="match status" value="1"/>
</dbReference>
<proteinExistence type="inferred from homology"/>
<evidence type="ECO:0000256" key="7">
    <source>
        <dbReference type="ARBA" id="ARBA00047334"/>
    </source>
</evidence>
<feature type="binding site" evidence="10">
    <location>
        <position position="146"/>
    </location>
    <ligand>
        <name>4-amino-2-methyl-5-(diphosphooxymethyl)pyrimidine</name>
        <dbReference type="ChEBI" id="CHEBI:57841"/>
    </ligand>
</feature>
<feature type="domain" description="Thiamine phosphate synthase/TenI" evidence="13">
    <location>
        <begin position="16"/>
        <end position="196"/>
    </location>
</feature>
<dbReference type="HAMAP" id="MF_00097">
    <property type="entry name" value="TMP_synthase"/>
    <property type="match status" value="1"/>
</dbReference>
<evidence type="ECO:0000256" key="9">
    <source>
        <dbReference type="ARBA" id="ARBA00047883"/>
    </source>
</evidence>
<dbReference type="RefSeq" id="WP_049188005.1">
    <property type="nucleotide sequence ID" value="NZ_JASOXA010000002.1"/>
</dbReference>
<evidence type="ECO:0000256" key="10">
    <source>
        <dbReference type="HAMAP-Rule" id="MF_00097"/>
    </source>
</evidence>
<dbReference type="InterPro" id="IPR022998">
    <property type="entry name" value="ThiamineP_synth_TenI"/>
</dbReference>
<dbReference type="GO" id="GO:0009229">
    <property type="term" value="P:thiamine diphosphate biosynthetic process"/>
    <property type="evidence" value="ECO:0007669"/>
    <property type="project" value="UniProtKB-UniRule"/>
</dbReference>
<evidence type="ECO:0000256" key="1">
    <source>
        <dbReference type="ARBA" id="ARBA00003814"/>
    </source>
</evidence>
<feature type="binding site" evidence="10">
    <location>
        <position position="98"/>
    </location>
    <ligand>
        <name>Mg(2+)</name>
        <dbReference type="ChEBI" id="CHEBI:18420"/>
    </ligand>
</feature>
<dbReference type="Pfam" id="PF02581">
    <property type="entry name" value="TMP-TENI"/>
    <property type="match status" value="1"/>
</dbReference>
<comment type="cofactor">
    <cofactor evidence="10">
        <name>Mg(2+)</name>
        <dbReference type="ChEBI" id="CHEBI:18420"/>
    </cofactor>
    <text evidence="10">Binds 1 Mg(2+) ion per subunit.</text>
</comment>
<reference evidence="14 15" key="1">
    <citation type="submission" date="2017-12" db="EMBL/GenBank/DDBJ databases">
        <title>Phylogenetic diversity of female urinary microbiome.</title>
        <authorList>
            <person name="Thomas-White K."/>
            <person name="Wolfe A.J."/>
        </authorList>
    </citation>
    <scope>NUCLEOTIDE SEQUENCE [LARGE SCALE GENOMIC DNA]</scope>
    <source>
        <strain evidence="14 15">UMB0064</strain>
    </source>
</reference>
<comment type="catalytic activity">
    <reaction evidence="7 10 11">
        <text>4-methyl-5-(2-phosphooxyethyl)-thiazole + 4-amino-2-methyl-5-(diphosphooxymethyl)pyrimidine + H(+) = thiamine phosphate + diphosphate</text>
        <dbReference type="Rhea" id="RHEA:22328"/>
        <dbReference type="ChEBI" id="CHEBI:15378"/>
        <dbReference type="ChEBI" id="CHEBI:33019"/>
        <dbReference type="ChEBI" id="CHEBI:37575"/>
        <dbReference type="ChEBI" id="CHEBI:57841"/>
        <dbReference type="ChEBI" id="CHEBI:58296"/>
        <dbReference type="EC" id="2.5.1.3"/>
    </reaction>
</comment>
<comment type="catalytic activity">
    <reaction evidence="8 10 11">
        <text>2-(2-carboxy-4-methylthiazol-5-yl)ethyl phosphate + 4-amino-2-methyl-5-(diphosphooxymethyl)pyrimidine + 2 H(+) = thiamine phosphate + CO2 + diphosphate</text>
        <dbReference type="Rhea" id="RHEA:47848"/>
        <dbReference type="ChEBI" id="CHEBI:15378"/>
        <dbReference type="ChEBI" id="CHEBI:16526"/>
        <dbReference type="ChEBI" id="CHEBI:33019"/>
        <dbReference type="ChEBI" id="CHEBI:37575"/>
        <dbReference type="ChEBI" id="CHEBI:57841"/>
        <dbReference type="ChEBI" id="CHEBI:62890"/>
        <dbReference type="EC" id="2.5.1.3"/>
    </reaction>
</comment>
<dbReference type="AlphaFoldDB" id="A0A2I1M5B1"/>
<comment type="caution">
    <text evidence="14">The sequence shown here is derived from an EMBL/GenBank/DDBJ whole genome shotgun (WGS) entry which is preliminary data.</text>
</comment>
<organism evidence="14 15">
    <name type="scientific">Alloscardovia omnicolens</name>
    <dbReference type="NCBI Taxonomy" id="419015"/>
    <lineage>
        <taxon>Bacteria</taxon>
        <taxon>Bacillati</taxon>
        <taxon>Actinomycetota</taxon>
        <taxon>Actinomycetes</taxon>
        <taxon>Bifidobacteriales</taxon>
        <taxon>Bifidobacteriaceae</taxon>
        <taxon>Alloscardovia</taxon>
    </lineage>
</organism>
<dbReference type="GO" id="GO:0004789">
    <property type="term" value="F:thiamine-phosphate diphosphorylase activity"/>
    <property type="evidence" value="ECO:0007669"/>
    <property type="project" value="UniProtKB-UniRule"/>
</dbReference>
<dbReference type="EMBL" id="PKGU01000002">
    <property type="protein sequence ID" value="PKZ15316.1"/>
    <property type="molecule type" value="Genomic_DNA"/>
</dbReference>
<dbReference type="GO" id="GO:0005737">
    <property type="term" value="C:cytoplasm"/>
    <property type="evidence" value="ECO:0007669"/>
    <property type="project" value="TreeGrafter"/>
</dbReference>
<keyword evidence="6 10" id="KW-0784">Thiamine biosynthesis</keyword>